<keyword evidence="1" id="KW-0472">Membrane</keyword>
<dbReference type="Proteomes" id="UP000642673">
    <property type="component" value="Unassembled WGS sequence"/>
</dbReference>
<accession>A0ABQ3F5C3</accession>
<sequence length="109" mass="11214">MAGMGHASFMHPGADMAGMGLPGHSMTSAMTLAHGLATLGTALCVIFGERILRRLAALLLPSLSPGALPALPAVPERPRLAPAQPAARRFGVLLARTCPRRGPRPAMSA</sequence>
<keyword evidence="1" id="KW-1133">Transmembrane helix</keyword>
<feature type="transmembrane region" description="Helical" evidence="1">
    <location>
        <begin position="29"/>
        <end position="48"/>
    </location>
</feature>
<reference evidence="3" key="1">
    <citation type="journal article" date="2019" name="Int. J. Syst. Evol. Microbiol.">
        <title>The Global Catalogue of Microorganisms (GCM) 10K type strain sequencing project: providing services to taxonomists for standard genome sequencing and annotation.</title>
        <authorList>
            <consortium name="The Broad Institute Genomics Platform"/>
            <consortium name="The Broad Institute Genome Sequencing Center for Infectious Disease"/>
            <person name="Wu L."/>
            <person name="Ma J."/>
        </authorList>
    </citation>
    <scope>NUCLEOTIDE SEQUENCE [LARGE SCALE GENOMIC DNA]</scope>
    <source>
        <strain evidence="3">JCM 4738</strain>
    </source>
</reference>
<evidence type="ECO:0000313" key="3">
    <source>
        <dbReference type="Proteomes" id="UP000642673"/>
    </source>
</evidence>
<evidence type="ECO:0000256" key="1">
    <source>
        <dbReference type="SAM" id="Phobius"/>
    </source>
</evidence>
<organism evidence="2 3">
    <name type="scientific">Streptomyces cirratus</name>
    <dbReference type="NCBI Taxonomy" id="68187"/>
    <lineage>
        <taxon>Bacteria</taxon>
        <taxon>Bacillati</taxon>
        <taxon>Actinomycetota</taxon>
        <taxon>Actinomycetes</taxon>
        <taxon>Kitasatosporales</taxon>
        <taxon>Streptomycetaceae</taxon>
        <taxon>Streptomyces</taxon>
    </lineage>
</organism>
<evidence type="ECO:0000313" key="2">
    <source>
        <dbReference type="EMBL" id="GHB85016.1"/>
    </source>
</evidence>
<keyword evidence="1" id="KW-0812">Transmembrane</keyword>
<proteinExistence type="predicted"/>
<name>A0ABQ3F5C3_9ACTN</name>
<dbReference type="EMBL" id="BMVP01000027">
    <property type="protein sequence ID" value="GHB85016.1"/>
    <property type="molecule type" value="Genomic_DNA"/>
</dbReference>
<comment type="caution">
    <text evidence="2">The sequence shown here is derived from an EMBL/GenBank/DDBJ whole genome shotgun (WGS) entry which is preliminary data.</text>
</comment>
<protein>
    <submittedName>
        <fullName evidence="2">Uncharacterized protein</fullName>
    </submittedName>
</protein>
<keyword evidence="3" id="KW-1185">Reference proteome</keyword>
<gene>
    <name evidence="2" type="ORF">GCM10010347_64950</name>
</gene>